<feature type="transmembrane region" description="Helical" evidence="1">
    <location>
        <begin position="31"/>
        <end position="47"/>
    </location>
</feature>
<sequence>MCDNREEKRQHIDIIESTITRMSENSKQMKEWCIALITGLVGVNFVIKISWLIIIALIVTILFGGLDTFYLTLERRYRYLYNDAVCIGNKYSISKCFAKIRCFLAKKRNRQKIKYIKSFVFCRKIPLYGMSTKKYEKYVTYCSAFISKSICLFYGGVSLALVILFIVAVKSSNVDETTKIELSNKQIEFKMNDPLNVNVKEFDSLKINLDKIDSLILKIDELKKVNVQILDTVKNKTLVKKGK</sequence>
<keyword evidence="1" id="KW-0472">Membrane</keyword>
<protein>
    <submittedName>
        <fullName evidence="2">Uncharacterized protein</fullName>
    </submittedName>
</protein>
<proteinExistence type="predicted"/>
<evidence type="ECO:0000256" key="1">
    <source>
        <dbReference type="SAM" id="Phobius"/>
    </source>
</evidence>
<dbReference type="Proteomes" id="UP000231134">
    <property type="component" value="Unassembled WGS sequence"/>
</dbReference>
<gene>
    <name evidence="2" type="ORF">BGX16_1781</name>
</gene>
<organism evidence="2 3">
    <name type="scientific">Hallerella succinigenes</name>
    <dbReference type="NCBI Taxonomy" id="1896222"/>
    <lineage>
        <taxon>Bacteria</taxon>
        <taxon>Pseudomonadati</taxon>
        <taxon>Fibrobacterota</taxon>
        <taxon>Fibrobacteria</taxon>
        <taxon>Fibrobacterales</taxon>
        <taxon>Fibrobacteraceae</taxon>
        <taxon>Hallerella</taxon>
    </lineage>
</organism>
<comment type="caution">
    <text evidence="2">The sequence shown here is derived from an EMBL/GenBank/DDBJ whole genome shotgun (WGS) entry which is preliminary data.</text>
</comment>
<dbReference type="AlphaFoldDB" id="A0A2M9A7U0"/>
<keyword evidence="3" id="KW-1185">Reference proteome</keyword>
<reference evidence="2 3" key="1">
    <citation type="submission" date="2017-11" db="EMBL/GenBank/DDBJ databases">
        <title>Animal gut microbial communities from fecal samples from Wisconsin, USA.</title>
        <authorList>
            <person name="Neumann A."/>
        </authorList>
    </citation>
    <scope>NUCLEOTIDE SEQUENCE [LARGE SCALE GENOMIC DNA]</scope>
    <source>
        <strain evidence="2 3">UWS3</strain>
    </source>
</reference>
<evidence type="ECO:0000313" key="3">
    <source>
        <dbReference type="Proteomes" id="UP000231134"/>
    </source>
</evidence>
<keyword evidence="1" id="KW-0812">Transmembrane</keyword>
<dbReference type="RefSeq" id="WP_100425715.1">
    <property type="nucleotide sequence ID" value="NZ_PGEX01000001.1"/>
</dbReference>
<dbReference type="EMBL" id="PGEX01000001">
    <property type="protein sequence ID" value="PJJ41786.1"/>
    <property type="molecule type" value="Genomic_DNA"/>
</dbReference>
<evidence type="ECO:0000313" key="2">
    <source>
        <dbReference type="EMBL" id="PJJ41786.1"/>
    </source>
</evidence>
<feature type="transmembrane region" description="Helical" evidence="1">
    <location>
        <begin position="138"/>
        <end position="169"/>
    </location>
</feature>
<name>A0A2M9A7U0_9BACT</name>
<keyword evidence="1" id="KW-1133">Transmembrane helix</keyword>
<accession>A0A2M9A7U0</accession>
<feature type="transmembrane region" description="Helical" evidence="1">
    <location>
        <begin position="53"/>
        <end position="73"/>
    </location>
</feature>